<evidence type="ECO:0000256" key="5">
    <source>
        <dbReference type="ARBA" id="ARBA00022516"/>
    </source>
</evidence>
<evidence type="ECO:0000256" key="6">
    <source>
        <dbReference type="ARBA" id="ARBA00022692"/>
    </source>
</evidence>
<accession>A0A0M3K3X2</accession>
<feature type="chain" id="PRO_5005658005" description="Very-long-chain (3R)-3-hydroxyacyl-CoA dehydratase" evidence="15">
    <location>
        <begin position="18"/>
        <end position="199"/>
    </location>
</feature>
<keyword evidence="10 14" id="KW-0472">Membrane</keyword>
<dbReference type="WBParaSite" id="ASIM_0001566301-mRNA-1">
    <property type="protein sequence ID" value="ASIM_0001566301-mRNA-1"/>
    <property type="gene ID" value="ASIM_0001566301"/>
</dbReference>
<dbReference type="PANTHER" id="PTHR11035:SF3">
    <property type="entry name" value="VERY-LONG-CHAIN (3R)-3-HYDROXYACYL-COA DEHYDRATASE"/>
    <property type="match status" value="1"/>
</dbReference>
<keyword evidence="7 14" id="KW-0276">Fatty acid metabolism</keyword>
<evidence type="ECO:0000256" key="2">
    <source>
        <dbReference type="ARBA" id="ARBA00005194"/>
    </source>
</evidence>
<organism evidence="16">
    <name type="scientific">Anisakis simplex</name>
    <name type="common">Herring worm</name>
    <dbReference type="NCBI Taxonomy" id="6269"/>
    <lineage>
        <taxon>Eukaryota</taxon>
        <taxon>Metazoa</taxon>
        <taxon>Ecdysozoa</taxon>
        <taxon>Nematoda</taxon>
        <taxon>Chromadorea</taxon>
        <taxon>Rhabditida</taxon>
        <taxon>Spirurina</taxon>
        <taxon>Ascaridomorpha</taxon>
        <taxon>Ascaridoidea</taxon>
        <taxon>Anisakidae</taxon>
        <taxon>Anisakis</taxon>
        <taxon>Anisakis simplex complex</taxon>
    </lineage>
</organism>
<dbReference type="GO" id="GO:0102158">
    <property type="term" value="F:very-long-chain (3R)-3-hydroxyacyl-CoA dehydratase activity"/>
    <property type="evidence" value="ECO:0007669"/>
    <property type="project" value="UniProtKB-EC"/>
</dbReference>
<comment type="caution">
    <text evidence="14">Lacks conserved residue(s) required for the propagation of feature annotation.</text>
</comment>
<evidence type="ECO:0000256" key="8">
    <source>
        <dbReference type="ARBA" id="ARBA00022989"/>
    </source>
</evidence>
<dbReference type="PANTHER" id="PTHR11035">
    <property type="entry name" value="VERY-LONG-CHAIN (3R)-3-HYDROXYACYL-COA DEHYDRATASE"/>
    <property type="match status" value="1"/>
</dbReference>
<comment type="function">
    <text evidence="14">Catalyzes the third of the four reactions of the long-chain fatty acids elongation cycle. This endoplasmic reticulum-bound enzymatic process, allows the addition of two carbons to the chain of long- and very long-chain fatty acids/VLCFAs per cycle. This enzyme catalyzes the dehydration of the 3-hydroxyacyl-CoA intermediate into trans-2,3-enoyl-CoA, within each cycle of fatty acid elongation. Thereby, it participates to the production of VLCFAs of different chain lengths that are involved in multiple biological processes as precursors of membrane lipids and lipid mediators.</text>
</comment>
<name>A0A0M3K3X2_ANISI</name>
<dbReference type="GO" id="GO:0030148">
    <property type="term" value="P:sphingolipid biosynthetic process"/>
    <property type="evidence" value="ECO:0007669"/>
    <property type="project" value="TreeGrafter"/>
</dbReference>
<keyword evidence="6 14" id="KW-0812">Transmembrane</keyword>
<keyword evidence="14" id="KW-0256">Endoplasmic reticulum</keyword>
<keyword evidence="12 14" id="KW-0456">Lyase</keyword>
<feature type="signal peptide" evidence="15">
    <location>
        <begin position="1"/>
        <end position="17"/>
    </location>
</feature>
<dbReference type="InterPro" id="IPR007482">
    <property type="entry name" value="Tyr_Pase-like_PTPLA"/>
</dbReference>
<evidence type="ECO:0000256" key="1">
    <source>
        <dbReference type="ARBA" id="ARBA00004141"/>
    </source>
</evidence>
<evidence type="ECO:0000256" key="14">
    <source>
        <dbReference type="RuleBase" id="RU363109"/>
    </source>
</evidence>
<keyword evidence="15" id="KW-0732">Signal</keyword>
<comment type="pathway">
    <text evidence="2 14">Lipid metabolism; fatty acid biosynthesis.</text>
</comment>
<evidence type="ECO:0000256" key="11">
    <source>
        <dbReference type="ARBA" id="ARBA00023160"/>
    </source>
</evidence>
<evidence type="ECO:0000313" key="16">
    <source>
        <dbReference type="WBParaSite" id="ASIM_0001566301-mRNA-1"/>
    </source>
</evidence>
<keyword evidence="11 14" id="KW-0275">Fatty acid biosynthesis</keyword>
<feature type="transmembrane region" description="Helical" evidence="14">
    <location>
        <begin position="112"/>
        <end position="137"/>
    </location>
</feature>
<proteinExistence type="inferred from homology"/>
<keyword evidence="9 14" id="KW-0443">Lipid metabolism</keyword>
<dbReference type="UniPathway" id="UPA00094"/>
<sequence>LILWKTLLGLISGMSYSKIYESVELELQIFQTAAILEIVHAAIGIVRSPVGTTAIQVFSRVTVVWMVLYKVVSARDSIGVPMLLLAWSITEVVRYSYYALSLINSVPRLLVWMRYTFFIILYPMGASGEVFTMFAALPEVALRKHFTIEMPNAANVTFSFWWYLIGLILFYVPGFPQMYFYMFGQRKKVLTRDAEKKLE</sequence>
<evidence type="ECO:0000256" key="7">
    <source>
        <dbReference type="ARBA" id="ARBA00022832"/>
    </source>
</evidence>
<comment type="catalytic activity">
    <reaction evidence="13 14">
        <text>a very-long-chain (3R)-3-hydroxyacyl-CoA = a very-long-chain (2E)-enoyl-CoA + H2O</text>
        <dbReference type="Rhea" id="RHEA:45812"/>
        <dbReference type="ChEBI" id="CHEBI:15377"/>
        <dbReference type="ChEBI" id="CHEBI:83728"/>
        <dbReference type="ChEBI" id="CHEBI:85440"/>
        <dbReference type="EC" id="4.2.1.134"/>
    </reaction>
</comment>
<evidence type="ECO:0000256" key="15">
    <source>
        <dbReference type="SAM" id="SignalP"/>
    </source>
</evidence>
<dbReference type="GO" id="GO:0042761">
    <property type="term" value="P:very long-chain fatty acid biosynthetic process"/>
    <property type="evidence" value="ECO:0007669"/>
    <property type="project" value="TreeGrafter"/>
</dbReference>
<comment type="subcellular location">
    <subcellularLocation>
        <location evidence="14">Endoplasmic reticulum membrane</location>
        <topology evidence="14">Multi-pass membrane protein</topology>
    </subcellularLocation>
    <subcellularLocation>
        <location evidence="1">Membrane</location>
        <topology evidence="1">Multi-pass membrane protein</topology>
    </subcellularLocation>
</comment>
<evidence type="ECO:0000256" key="10">
    <source>
        <dbReference type="ARBA" id="ARBA00023136"/>
    </source>
</evidence>
<evidence type="ECO:0000256" key="3">
    <source>
        <dbReference type="ARBA" id="ARBA00007811"/>
    </source>
</evidence>
<keyword evidence="8 14" id="KW-1133">Transmembrane helix</keyword>
<dbReference type="GO" id="GO:0030497">
    <property type="term" value="P:fatty acid elongation"/>
    <property type="evidence" value="ECO:0007669"/>
    <property type="project" value="TreeGrafter"/>
</dbReference>
<evidence type="ECO:0000256" key="4">
    <source>
        <dbReference type="ARBA" id="ARBA00013122"/>
    </source>
</evidence>
<dbReference type="AlphaFoldDB" id="A0A0M3K3X2"/>
<dbReference type="GO" id="GO:0005789">
    <property type="term" value="C:endoplasmic reticulum membrane"/>
    <property type="evidence" value="ECO:0007669"/>
    <property type="project" value="UniProtKB-SubCell"/>
</dbReference>
<reference evidence="16" key="1">
    <citation type="submission" date="2017-02" db="UniProtKB">
        <authorList>
            <consortium name="WormBaseParasite"/>
        </authorList>
    </citation>
    <scope>IDENTIFICATION</scope>
</reference>
<comment type="similarity">
    <text evidence="3 14">Belongs to the very long-chain fatty acids dehydratase HACD family.</text>
</comment>
<keyword evidence="5 14" id="KW-0444">Lipid biosynthesis</keyword>
<protein>
    <recommendedName>
        <fullName evidence="4 14">Very-long-chain (3R)-3-hydroxyacyl-CoA dehydratase</fullName>
        <ecNumber evidence="4 14">4.2.1.134</ecNumber>
    </recommendedName>
</protein>
<evidence type="ECO:0000256" key="9">
    <source>
        <dbReference type="ARBA" id="ARBA00023098"/>
    </source>
</evidence>
<evidence type="ECO:0000256" key="12">
    <source>
        <dbReference type="ARBA" id="ARBA00023239"/>
    </source>
</evidence>
<dbReference type="EC" id="4.2.1.134" evidence="4 14"/>
<evidence type="ECO:0000256" key="13">
    <source>
        <dbReference type="ARBA" id="ARBA00036671"/>
    </source>
</evidence>
<feature type="transmembrane region" description="Helical" evidence="14">
    <location>
        <begin position="160"/>
        <end position="182"/>
    </location>
</feature>
<dbReference type="Pfam" id="PF04387">
    <property type="entry name" value="PTPLA"/>
    <property type="match status" value="1"/>
</dbReference>